<evidence type="ECO:0000256" key="2">
    <source>
        <dbReference type="SAM" id="Phobius"/>
    </source>
</evidence>
<evidence type="ECO:0000256" key="1">
    <source>
        <dbReference type="SAM" id="MobiDB-lite"/>
    </source>
</evidence>
<keyword evidence="2" id="KW-1133">Transmembrane helix</keyword>
<dbReference type="Proteomes" id="UP000177811">
    <property type="component" value="Unassembled WGS sequence"/>
</dbReference>
<evidence type="ECO:0000313" key="4">
    <source>
        <dbReference type="Proteomes" id="UP000177811"/>
    </source>
</evidence>
<accession>A0A1G2KV65</accession>
<evidence type="ECO:0000313" key="3">
    <source>
        <dbReference type="EMBL" id="OHA03328.1"/>
    </source>
</evidence>
<protein>
    <submittedName>
        <fullName evidence="3">Uncharacterized protein</fullName>
    </submittedName>
</protein>
<keyword evidence="2" id="KW-0472">Membrane</keyword>
<dbReference type="AlphaFoldDB" id="A0A1G2KV65"/>
<feature type="transmembrane region" description="Helical" evidence="2">
    <location>
        <begin position="102"/>
        <end position="120"/>
    </location>
</feature>
<feature type="transmembrane region" description="Helical" evidence="2">
    <location>
        <begin position="126"/>
        <end position="146"/>
    </location>
</feature>
<sequence length="354" mass="39379">MGCSDADAFSRDWLWTSYDKKPEFEFNKGTGAWRKVERSGARVRTPSGTGAPKVPMPRTPKKGPEKGPSQRKKITELPRADFSADAIRRAVRGSTIQHPLTVWPPMLGILGGGAVMLFLASPPLALALGIGGVAIGAGTWALNRFLRGDLYAARYLKQMREALAERREAMLANLQSALEECRTVRGGEAFADQATEQFPRLKEKFETFVAILNDKFSEGELTHGRFLAAAEQLYLASLDNLRDIAMMLENIRAIDNDGYIESRLTELAKDPAPSQTDVEEIQTLTERKELRRKELERVDELLTFNERSMTQIDKVATALVKTKTMKGEASVDMETALKELAELAERAPSYARTE</sequence>
<proteinExistence type="predicted"/>
<organism evidence="3 4">
    <name type="scientific">Candidatus Sungbacteria bacterium RIFCSPHIGHO2_02_FULL_51_29</name>
    <dbReference type="NCBI Taxonomy" id="1802273"/>
    <lineage>
        <taxon>Bacteria</taxon>
        <taxon>Candidatus Sungiibacteriota</taxon>
    </lineage>
</organism>
<keyword evidence="2" id="KW-0812">Transmembrane</keyword>
<name>A0A1G2KV65_9BACT</name>
<comment type="caution">
    <text evidence="3">The sequence shown here is derived from an EMBL/GenBank/DDBJ whole genome shotgun (WGS) entry which is preliminary data.</text>
</comment>
<dbReference type="EMBL" id="MHQL01000017">
    <property type="protein sequence ID" value="OHA03328.1"/>
    <property type="molecule type" value="Genomic_DNA"/>
</dbReference>
<feature type="region of interest" description="Disordered" evidence="1">
    <location>
        <begin position="35"/>
        <end position="75"/>
    </location>
</feature>
<reference evidence="3 4" key="1">
    <citation type="journal article" date="2016" name="Nat. Commun.">
        <title>Thousands of microbial genomes shed light on interconnected biogeochemical processes in an aquifer system.</title>
        <authorList>
            <person name="Anantharaman K."/>
            <person name="Brown C.T."/>
            <person name="Hug L.A."/>
            <person name="Sharon I."/>
            <person name="Castelle C.J."/>
            <person name="Probst A.J."/>
            <person name="Thomas B.C."/>
            <person name="Singh A."/>
            <person name="Wilkins M.J."/>
            <person name="Karaoz U."/>
            <person name="Brodie E.L."/>
            <person name="Williams K.H."/>
            <person name="Hubbard S.S."/>
            <person name="Banfield J.F."/>
        </authorList>
    </citation>
    <scope>NUCLEOTIDE SEQUENCE [LARGE SCALE GENOMIC DNA]</scope>
</reference>
<gene>
    <name evidence="3" type="ORF">A3C16_01490</name>
</gene>